<dbReference type="Pfam" id="PF25601">
    <property type="entry name" value="AAA_lid_14"/>
    <property type="match status" value="1"/>
</dbReference>
<dbReference type="NCBIfam" id="NF008485">
    <property type="entry name" value="PRK11388.1"/>
    <property type="match status" value="1"/>
</dbReference>
<dbReference type="PROSITE" id="PS00676">
    <property type="entry name" value="SIGMA54_INTERACT_2"/>
    <property type="match status" value="1"/>
</dbReference>
<dbReference type="SUPFAM" id="SSF52540">
    <property type="entry name" value="P-loop containing nucleoside triphosphate hydrolases"/>
    <property type="match status" value="1"/>
</dbReference>
<evidence type="ECO:0000256" key="3">
    <source>
        <dbReference type="ARBA" id="ARBA00023015"/>
    </source>
</evidence>
<dbReference type="PANTHER" id="PTHR32071">
    <property type="entry name" value="TRANSCRIPTIONAL REGULATORY PROTEIN"/>
    <property type="match status" value="1"/>
</dbReference>
<dbReference type="STRING" id="1381081.BIY22_03065"/>
<dbReference type="InterPro" id="IPR002197">
    <property type="entry name" value="HTH_Fis"/>
</dbReference>
<dbReference type="InterPro" id="IPR035965">
    <property type="entry name" value="PAS-like_dom_sf"/>
</dbReference>
<reference evidence="8 9" key="1">
    <citation type="submission" date="2016-09" db="EMBL/GenBank/DDBJ databases">
        <title>Genomic Taxonomy of the Vibrionaceae.</title>
        <authorList>
            <person name="Gonzalez-Castillo A."/>
            <person name="Gomez-Gil B."/>
            <person name="Enciso-Ibarra K."/>
        </authorList>
    </citation>
    <scope>NUCLEOTIDE SEQUENCE [LARGE SCALE GENOMIC DNA]</scope>
    <source>
        <strain evidence="8 9">CAIM 703</strain>
    </source>
</reference>
<dbReference type="InterPro" id="IPR027417">
    <property type="entry name" value="P-loop_NTPase"/>
</dbReference>
<dbReference type="InterPro" id="IPR009057">
    <property type="entry name" value="Homeodomain-like_sf"/>
</dbReference>
<dbReference type="Gene3D" id="3.30.450.40">
    <property type="match status" value="1"/>
</dbReference>
<protein>
    <submittedName>
        <fullName evidence="8">PTS-dependent dihydroxyacetone kinase operon transcriptional regulator DhaR</fullName>
    </submittedName>
</protein>
<dbReference type="GO" id="GO:0005524">
    <property type="term" value="F:ATP binding"/>
    <property type="evidence" value="ECO:0007669"/>
    <property type="project" value="UniProtKB-KW"/>
</dbReference>
<dbReference type="Gene3D" id="3.30.450.20">
    <property type="entry name" value="PAS domain"/>
    <property type="match status" value="1"/>
</dbReference>
<dbReference type="Gene3D" id="1.10.10.60">
    <property type="entry name" value="Homeodomain-like"/>
    <property type="match status" value="1"/>
</dbReference>
<dbReference type="GO" id="GO:0043565">
    <property type="term" value="F:sequence-specific DNA binding"/>
    <property type="evidence" value="ECO:0007669"/>
    <property type="project" value="InterPro"/>
</dbReference>
<keyword evidence="8" id="KW-0808">Transferase</keyword>
<keyword evidence="1" id="KW-0547">Nucleotide-binding</keyword>
<dbReference type="GO" id="GO:0006355">
    <property type="term" value="P:regulation of DNA-templated transcription"/>
    <property type="evidence" value="ECO:0007669"/>
    <property type="project" value="InterPro"/>
</dbReference>
<dbReference type="RefSeq" id="WP_075706124.1">
    <property type="nucleotide sequence ID" value="NZ_MJMJ01000001.1"/>
</dbReference>
<dbReference type="SMART" id="SM00382">
    <property type="entry name" value="AAA"/>
    <property type="match status" value="1"/>
</dbReference>
<evidence type="ECO:0000256" key="1">
    <source>
        <dbReference type="ARBA" id="ARBA00022741"/>
    </source>
</evidence>
<keyword evidence="5" id="KW-0010">Activator</keyword>
<proteinExistence type="predicted"/>
<dbReference type="PROSITE" id="PS50045">
    <property type="entry name" value="SIGMA54_INTERACT_4"/>
    <property type="match status" value="1"/>
</dbReference>
<dbReference type="SUPFAM" id="SSF55785">
    <property type="entry name" value="PYP-like sensor domain (PAS domain)"/>
    <property type="match status" value="1"/>
</dbReference>
<evidence type="ECO:0000313" key="9">
    <source>
        <dbReference type="Proteomes" id="UP000186313"/>
    </source>
</evidence>
<dbReference type="GO" id="GO:0016301">
    <property type="term" value="F:kinase activity"/>
    <property type="evidence" value="ECO:0007669"/>
    <property type="project" value="UniProtKB-KW"/>
</dbReference>
<keyword evidence="4" id="KW-0238">DNA-binding</keyword>
<dbReference type="Pfam" id="PF00158">
    <property type="entry name" value="Sigma54_activat"/>
    <property type="match status" value="1"/>
</dbReference>
<dbReference type="InterPro" id="IPR029016">
    <property type="entry name" value="GAF-like_dom_sf"/>
</dbReference>
<dbReference type="Gene3D" id="3.40.50.300">
    <property type="entry name" value="P-loop containing nucleotide triphosphate hydrolases"/>
    <property type="match status" value="1"/>
</dbReference>
<evidence type="ECO:0000259" key="7">
    <source>
        <dbReference type="PROSITE" id="PS50045"/>
    </source>
</evidence>
<dbReference type="CDD" id="cd00009">
    <property type="entry name" value="AAA"/>
    <property type="match status" value="1"/>
</dbReference>
<dbReference type="CDD" id="cd00130">
    <property type="entry name" value="PAS"/>
    <property type="match status" value="1"/>
</dbReference>
<dbReference type="InterPro" id="IPR013767">
    <property type="entry name" value="PAS_fold"/>
</dbReference>
<dbReference type="Gene3D" id="1.10.8.60">
    <property type="match status" value="1"/>
</dbReference>
<dbReference type="AlphaFoldDB" id="A0A1Q9HRL1"/>
<name>A0A1Q9HRL1_9VIBR</name>
<dbReference type="SMART" id="SM00091">
    <property type="entry name" value="PAS"/>
    <property type="match status" value="1"/>
</dbReference>
<keyword evidence="2" id="KW-0067">ATP-binding</keyword>
<dbReference type="InterPro" id="IPR000014">
    <property type="entry name" value="PAS"/>
</dbReference>
<evidence type="ECO:0000256" key="6">
    <source>
        <dbReference type="ARBA" id="ARBA00023163"/>
    </source>
</evidence>
<dbReference type="InterPro" id="IPR003593">
    <property type="entry name" value="AAA+_ATPase"/>
</dbReference>
<keyword evidence="8" id="KW-0418">Kinase</keyword>
<dbReference type="Pfam" id="PF02954">
    <property type="entry name" value="HTH_8"/>
    <property type="match status" value="1"/>
</dbReference>
<sequence length="647" mass="73069">MPHSSVSTLSAEDTKQKWDFFQKHHWVSPEFSLTPVLQSWERCIKQCSPYQWSKPHIASGHTLSSLMKRNQNVVGCATTVIEDTYDLLQGDQLALFVTDDNGCMLHSVGCESILEEMRELGFKNGCFFSEGKFGTNAISLCLATHEPSEVFAAQHFNRHLHPYAAAAAPIFDPFGKLRATVCLLKKSQHYSKESLVIIASCAKEISLQIQLQYEQDSMNRLHSEHSATLECMDDGILAWNSEDLITMTNHQAEQLLNIDGSQVIDKNIFSVIRFAPNIMASVDSHDVIRRKQTTVEVNGEFIDAIITLRPLVDGSTLLFVHPIDKIRELAQQQLGGSARYTFDTLPAESRKMKHVISVAKRATKSKSPILITGEEGVGKTDLAMAIHNESENKSGPFIILNCRAINTEQLIQQTLGYDEGRGLPSKFELAHNGTLYLEKIEYLCPELQAVLLKVLKTGLINRSDSQRLIPVKFQLITSTSADMNEYVTQQAFGRQLFYEISANELHIPPLRRRPEDVELMIKALLVSYEKRHNISLTLEKKALETLVNFAWLGNNSELRNKIEKLLLNRNGNLIRLDDIPSDIINGQNRLSADQQGQLLNLEEVEKRAILQAWEIYDGKMQDMAKALNIGRTTLWRKIQKFGLDQPE</sequence>
<dbReference type="EMBL" id="MJMJ01000001">
    <property type="protein sequence ID" value="OLQ93486.1"/>
    <property type="molecule type" value="Genomic_DNA"/>
</dbReference>
<dbReference type="OrthoDB" id="9804019at2"/>
<keyword evidence="3" id="KW-0805">Transcription regulation</keyword>
<organism evidence="8 9">
    <name type="scientific">Vibrio panuliri</name>
    <dbReference type="NCBI Taxonomy" id="1381081"/>
    <lineage>
        <taxon>Bacteria</taxon>
        <taxon>Pseudomonadati</taxon>
        <taxon>Pseudomonadota</taxon>
        <taxon>Gammaproteobacteria</taxon>
        <taxon>Vibrionales</taxon>
        <taxon>Vibrionaceae</taxon>
        <taxon>Vibrio</taxon>
    </lineage>
</organism>
<dbReference type="Proteomes" id="UP000186313">
    <property type="component" value="Unassembled WGS sequence"/>
</dbReference>
<comment type="caution">
    <text evidence="8">The sequence shown here is derived from an EMBL/GenBank/DDBJ whole genome shotgun (WGS) entry which is preliminary data.</text>
</comment>
<feature type="domain" description="Sigma-54 factor interaction" evidence="7">
    <location>
        <begin position="345"/>
        <end position="567"/>
    </location>
</feature>
<evidence type="ECO:0000313" key="8">
    <source>
        <dbReference type="EMBL" id="OLQ93486.1"/>
    </source>
</evidence>
<dbReference type="InterPro" id="IPR058031">
    <property type="entry name" value="AAA_lid_NorR"/>
</dbReference>
<gene>
    <name evidence="8" type="ORF">BIY22_03065</name>
</gene>
<evidence type="ECO:0000256" key="2">
    <source>
        <dbReference type="ARBA" id="ARBA00022840"/>
    </source>
</evidence>
<dbReference type="InterPro" id="IPR003018">
    <property type="entry name" value="GAF"/>
</dbReference>
<dbReference type="SUPFAM" id="SSF46689">
    <property type="entry name" value="Homeodomain-like"/>
    <property type="match status" value="1"/>
</dbReference>
<dbReference type="InterPro" id="IPR025943">
    <property type="entry name" value="Sigma_54_int_dom_ATP-bd_2"/>
</dbReference>
<keyword evidence="6" id="KW-0804">Transcription</keyword>
<evidence type="ECO:0000256" key="5">
    <source>
        <dbReference type="ARBA" id="ARBA00023159"/>
    </source>
</evidence>
<dbReference type="InterPro" id="IPR025662">
    <property type="entry name" value="Sigma_54_int_dom_ATP-bd_1"/>
</dbReference>
<dbReference type="InterPro" id="IPR002078">
    <property type="entry name" value="Sigma_54_int"/>
</dbReference>
<dbReference type="PANTHER" id="PTHR32071:SF117">
    <property type="entry name" value="PTS-DEPENDENT DIHYDROXYACETONE KINASE OPERON REGULATORY PROTEIN-RELATED"/>
    <property type="match status" value="1"/>
</dbReference>
<dbReference type="Pfam" id="PF00989">
    <property type="entry name" value="PAS"/>
    <property type="match status" value="1"/>
</dbReference>
<dbReference type="Pfam" id="PF01590">
    <property type="entry name" value="GAF"/>
    <property type="match status" value="1"/>
</dbReference>
<accession>A0A1Q9HRL1</accession>
<dbReference type="PROSITE" id="PS00675">
    <property type="entry name" value="SIGMA54_INTERACT_1"/>
    <property type="match status" value="1"/>
</dbReference>
<evidence type="ECO:0000256" key="4">
    <source>
        <dbReference type="ARBA" id="ARBA00023125"/>
    </source>
</evidence>